<dbReference type="InterPro" id="IPR004252">
    <property type="entry name" value="Probable_transposase_24"/>
</dbReference>
<comment type="caution">
    <text evidence="2">The sequence shown here is derived from an EMBL/GenBank/DDBJ whole genome shotgun (WGS) entry which is preliminary data.</text>
</comment>
<dbReference type="Pfam" id="PF03004">
    <property type="entry name" value="Transposase_24"/>
    <property type="match status" value="1"/>
</dbReference>
<organism evidence="2 3">
    <name type="scientific">Lactuca virosa</name>
    <dbReference type="NCBI Taxonomy" id="75947"/>
    <lineage>
        <taxon>Eukaryota</taxon>
        <taxon>Viridiplantae</taxon>
        <taxon>Streptophyta</taxon>
        <taxon>Embryophyta</taxon>
        <taxon>Tracheophyta</taxon>
        <taxon>Spermatophyta</taxon>
        <taxon>Magnoliopsida</taxon>
        <taxon>eudicotyledons</taxon>
        <taxon>Gunneridae</taxon>
        <taxon>Pentapetalae</taxon>
        <taxon>asterids</taxon>
        <taxon>campanulids</taxon>
        <taxon>Asterales</taxon>
        <taxon>Asteraceae</taxon>
        <taxon>Cichorioideae</taxon>
        <taxon>Cichorieae</taxon>
        <taxon>Lactucinae</taxon>
        <taxon>Lactuca</taxon>
    </lineage>
</organism>
<sequence>MHYYLQRQNIFIGKSFRKNASGMLLLVTQSSRLLGNKRPKKDIDSGKAPPTHNGGSASHQQIAADMEEYTGKAPSCYELFMFTHTKDHDGKTIQVDKAKEVHDLFVSQRADLALLGEEVPESELFYTTVGGHDRKKKFMGLDHMGGPFFVKTPLKHALHRIKVLKNIISRRRCRN</sequence>
<evidence type="ECO:0000313" key="2">
    <source>
        <dbReference type="EMBL" id="CAH1422066.1"/>
    </source>
</evidence>
<name>A0AAU9M972_9ASTR</name>
<protein>
    <submittedName>
        <fullName evidence="2">Uncharacterized protein</fullName>
    </submittedName>
</protein>
<proteinExistence type="predicted"/>
<reference evidence="2 3" key="1">
    <citation type="submission" date="2022-01" db="EMBL/GenBank/DDBJ databases">
        <authorList>
            <person name="Xiong W."/>
            <person name="Schranz E."/>
        </authorList>
    </citation>
    <scope>NUCLEOTIDE SEQUENCE [LARGE SCALE GENOMIC DNA]</scope>
</reference>
<dbReference type="AlphaFoldDB" id="A0AAU9M972"/>
<accession>A0AAU9M972</accession>
<dbReference type="EMBL" id="CAKMRJ010001112">
    <property type="protein sequence ID" value="CAH1422066.1"/>
    <property type="molecule type" value="Genomic_DNA"/>
</dbReference>
<keyword evidence="3" id="KW-1185">Reference proteome</keyword>
<evidence type="ECO:0000256" key="1">
    <source>
        <dbReference type="SAM" id="MobiDB-lite"/>
    </source>
</evidence>
<feature type="region of interest" description="Disordered" evidence="1">
    <location>
        <begin position="36"/>
        <end position="58"/>
    </location>
</feature>
<dbReference type="Proteomes" id="UP001157418">
    <property type="component" value="Unassembled WGS sequence"/>
</dbReference>
<evidence type="ECO:0000313" key="3">
    <source>
        <dbReference type="Proteomes" id="UP001157418"/>
    </source>
</evidence>
<gene>
    <name evidence="2" type="ORF">LVIROSA_LOCUS9425</name>
</gene>